<evidence type="ECO:0000313" key="8">
    <source>
        <dbReference type="EMBL" id="KAG1366753.1"/>
    </source>
</evidence>
<organism evidence="8 9">
    <name type="scientific">Cocos nucifera</name>
    <name type="common">Coconut palm</name>
    <dbReference type="NCBI Taxonomy" id="13894"/>
    <lineage>
        <taxon>Eukaryota</taxon>
        <taxon>Viridiplantae</taxon>
        <taxon>Streptophyta</taxon>
        <taxon>Embryophyta</taxon>
        <taxon>Tracheophyta</taxon>
        <taxon>Spermatophyta</taxon>
        <taxon>Magnoliopsida</taxon>
        <taxon>Liliopsida</taxon>
        <taxon>Arecaceae</taxon>
        <taxon>Arecoideae</taxon>
        <taxon>Cocoseae</taxon>
        <taxon>Attaleinae</taxon>
        <taxon>Cocos</taxon>
    </lineage>
</organism>
<keyword evidence="4" id="KW-1003">Cell membrane</keyword>
<dbReference type="OrthoDB" id="1871242at2759"/>
<feature type="region of interest" description="Disordered" evidence="7">
    <location>
        <begin position="290"/>
        <end position="311"/>
    </location>
</feature>
<feature type="compositionally biased region" description="Basic and acidic residues" evidence="7">
    <location>
        <begin position="142"/>
        <end position="153"/>
    </location>
</feature>
<comment type="caution">
    <text evidence="8">The sequence shown here is derived from an EMBL/GenBank/DDBJ whole genome shotgun (WGS) entry which is preliminary data.</text>
</comment>
<comment type="subcellular location">
    <subcellularLocation>
        <location evidence="1">Cell membrane</location>
    </subcellularLocation>
</comment>
<accession>A0A8K0NBI9</accession>
<evidence type="ECO:0000256" key="6">
    <source>
        <dbReference type="ARBA" id="ARBA00023294"/>
    </source>
</evidence>
<evidence type="ECO:0000313" key="9">
    <source>
        <dbReference type="Proteomes" id="UP000797356"/>
    </source>
</evidence>
<proteinExistence type="inferred from homology"/>
<feature type="region of interest" description="Disordered" evidence="7">
    <location>
        <begin position="131"/>
        <end position="182"/>
    </location>
</feature>
<feature type="region of interest" description="Disordered" evidence="7">
    <location>
        <begin position="196"/>
        <end position="215"/>
    </location>
</feature>
<dbReference type="EMBL" id="CM017884">
    <property type="protein sequence ID" value="KAG1366753.1"/>
    <property type="molecule type" value="Genomic_DNA"/>
</dbReference>
<name>A0A8K0NBI9_COCNU</name>
<dbReference type="GO" id="GO:0005886">
    <property type="term" value="C:plasma membrane"/>
    <property type="evidence" value="ECO:0007669"/>
    <property type="project" value="UniProtKB-SubCell"/>
</dbReference>
<dbReference type="PANTHER" id="PTHR33541:SF11">
    <property type="entry name" value="PROTEIN BIG GRAIN 1-LIKE E"/>
    <property type="match status" value="1"/>
</dbReference>
<protein>
    <submittedName>
        <fullName evidence="8">Protein BIG GRAIN 1-like E</fullName>
    </submittedName>
</protein>
<keyword evidence="6" id="KW-0927">Auxin signaling pathway</keyword>
<dbReference type="PANTHER" id="PTHR33541">
    <property type="entry name" value="PROTEIN BIG GRAIN 1-LIKE A-RELATED"/>
    <property type="match status" value="1"/>
</dbReference>
<evidence type="ECO:0000256" key="3">
    <source>
        <dbReference type="ARBA" id="ARBA00022448"/>
    </source>
</evidence>
<evidence type="ECO:0000256" key="2">
    <source>
        <dbReference type="ARBA" id="ARBA00010067"/>
    </source>
</evidence>
<keyword evidence="9" id="KW-1185">Reference proteome</keyword>
<evidence type="ECO:0000256" key="4">
    <source>
        <dbReference type="ARBA" id="ARBA00022475"/>
    </source>
</evidence>
<dbReference type="InterPro" id="IPR039621">
    <property type="entry name" value="BG1-like"/>
</dbReference>
<evidence type="ECO:0000256" key="5">
    <source>
        <dbReference type="ARBA" id="ARBA00023136"/>
    </source>
</evidence>
<reference evidence="8" key="1">
    <citation type="journal article" date="2017" name="Gigascience">
        <title>The genome draft of coconut (Cocos nucifera).</title>
        <authorList>
            <person name="Xiao Y."/>
            <person name="Xu P."/>
            <person name="Fan H."/>
            <person name="Baudouin L."/>
            <person name="Xia W."/>
            <person name="Bocs S."/>
            <person name="Xu J."/>
            <person name="Li Q."/>
            <person name="Guo A."/>
            <person name="Zhou L."/>
            <person name="Li J."/>
            <person name="Wu Y."/>
            <person name="Ma Z."/>
            <person name="Armero A."/>
            <person name="Issali A.E."/>
            <person name="Liu N."/>
            <person name="Peng M."/>
            <person name="Yang Y."/>
        </authorList>
    </citation>
    <scope>NUCLEOTIDE SEQUENCE</scope>
    <source>
        <tissue evidence="8">Spear leaf of Hainan Tall coconut</tissue>
    </source>
</reference>
<gene>
    <name evidence="8" type="ORF">COCNU_13G005430</name>
</gene>
<reference evidence="8" key="2">
    <citation type="submission" date="2019-07" db="EMBL/GenBank/DDBJ databases">
        <authorList>
            <person name="Yang Y."/>
            <person name="Bocs S."/>
            <person name="Baudouin L."/>
        </authorList>
    </citation>
    <scope>NUCLEOTIDE SEQUENCE</scope>
    <source>
        <tissue evidence="8">Spear leaf of Hainan Tall coconut</tissue>
    </source>
</reference>
<keyword evidence="3" id="KW-0813">Transport</keyword>
<comment type="similarity">
    <text evidence="2">Belongs to the BIG GRAIN 1 (BG1) plant protein family.</text>
</comment>
<evidence type="ECO:0000256" key="7">
    <source>
        <dbReference type="SAM" id="MobiDB-lite"/>
    </source>
</evidence>
<dbReference type="GO" id="GO:0009734">
    <property type="term" value="P:auxin-activated signaling pathway"/>
    <property type="evidence" value="ECO:0007669"/>
    <property type="project" value="UniProtKB-KW"/>
</dbReference>
<dbReference type="AlphaFoldDB" id="A0A8K0NBI9"/>
<keyword evidence="5" id="KW-0472">Membrane</keyword>
<sequence length="347" mass="38758">MHEISTSMSSCPQSFFSRMPNTDNSLCARPAHRRQESGELDIFKAALYFAGGVDGVGLPGRIDPQGAMREDRVGWRAERKSLDVPMSIILPQECQRVENYDSKEKKGKQPSSPGRRLASFLKSIFHQTASKKKSKSLTSTKSLKDGEVEDRHGGRSRRRSIGHSQSIRSSDSKSIFSSESSGFSTLAPQTNILTKLQKEQSRSSKSNDQPKMAAFCPRGEVWDDKRVERETWIAERARSNGGLSGKSKVSWGGKPDVGWNEGWLLENRWVLNGDKEGFFKKHVELGEEIRRKEKESREEDGGESDSSSDLFELKNYDFGEFSSGLPVYGTTVMETIKRGASIQSAAF</sequence>
<dbReference type="Proteomes" id="UP000797356">
    <property type="component" value="Chromosome 13"/>
</dbReference>
<feature type="compositionally biased region" description="Low complexity" evidence="7">
    <location>
        <begin position="162"/>
        <end position="182"/>
    </location>
</feature>
<feature type="compositionally biased region" description="Basic and acidic residues" evidence="7">
    <location>
        <begin position="290"/>
        <end position="299"/>
    </location>
</feature>
<evidence type="ECO:0000256" key="1">
    <source>
        <dbReference type="ARBA" id="ARBA00004236"/>
    </source>
</evidence>